<sequence length="65" mass="7038">MSPAGTDLNTRIQQAQGQTFLEAFESLKRGGQITEVEGKKVGVAMARLNRAQATDAYQDALNDLI</sequence>
<dbReference type="Proteomes" id="UP001165641">
    <property type="component" value="Unassembled WGS sequence"/>
</dbReference>
<protein>
    <submittedName>
        <fullName evidence="1">Uncharacterized protein</fullName>
    </submittedName>
</protein>
<evidence type="ECO:0000313" key="1">
    <source>
        <dbReference type="EMBL" id="MDB6179341.1"/>
    </source>
</evidence>
<accession>A0ABT4ZKS4</accession>
<organism evidence="1 2">
    <name type="scientific">Paracoccus onchidii</name>
    <dbReference type="NCBI Taxonomy" id="3017813"/>
    <lineage>
        <taxon>Bacteria</taxon>
        <taxon>Pseudomonadati</taxon>
        <taxon>Pseudomonadota</taxon>
        <taxon>Alphaproteobacteria</taxon>
        <taxon>Rhodobacterales</taxon>
        <taxon>Paracoccaceae</taxon>
        <taxon>Paracoccus</taxon>
    </lineage>
</organism>
<gene>
    <name evidence="1" type="ORF">PAF17_17785</name>
</gene>
<dbReference type="EMBL" id="JAQBIE010000031">
    <property type="protein sequence ID" value="MDB6179341.1"/>
    <property type="molecule type" value="Genomic_DNA"/>
</dbReference>
<name>A0ABT4ZKS4_9RHOB</name>
<reference evidence="1" key="1">
    <citation type="submission" date="2022-12" db="EMBL/GenBank/DDBJ databases">
        <title>Paracoccus onchidii sp. nov., isolated from a marine invertebrate from the South China Sea.</title>
        <authorList>
            <person name="Xu S."/>
            <person name="Liu Z."/>
            <person name="Xu Y."/>
        </authorList>
    </citation>
    <scope>NUCLEOTIDE SEQUENCE</scope>
    <source>
        <strain evidence="1">Z330</strain>
    </source>
</reference>
<keyword evidence="2" id="KW-1185">Reference proteome</keyword>
<evidence type="ECO:0000313" key="2">
    <source>
        <dbReference type="Proteomes" id="UP001165641"/>
    </source>
</evidence>
<dbReference type="RefSeq" id="WP_271890440.1">
    <property type="nucleotide sequence ID" value="NZ_JAQBIE010000031.1"/>
</dbReference>
<comment type="caution">
    <text evidence="1">The sequence shown here is derived from an EMBL/GenBank/DDBJ whole genome shotgun (WGS) entry which is preliminary data.</text>
</comment>
<proteinExistence type="predicted"/>